<sequence length="212" mass="23411">MRFLSASVIMLAFSPSAVIAQLIAGEEVIEPSAKQMQQLQALTPEGARHALTISDDELETVVNITSEKVWKSRGKFTDKVRSDNFLRAFIDKSSGAVRYQLYQEITYSGEWRRITTVNYATPNGPVSAPVVSIAKDVITCDYGLCVYREAVGFDIPAKQLEAIAASYAPGQSRLWRFRFKGQSGLDWEDRLAPAEAAGVLLAVRAYRAEQGN</sequence>
<organism evidence="2 3">
    <name type="scientific">Flavisphingopyxis soli</name>
    <dbReference type="NCBI Taxonomy" id="2601267"/>
    <lineage>
        <taxon>Bacteria</taxon>
        <taxon>Pseudomonadati</taxon>
        <taxon>Pseudomonadota</taxon>
        <taxon>Alphaproteobacteria</taxon>
        <taxon>Sphingomonadales</taxon>
        <taxon>Sphingopyxidaceae</taxon>
        <taxon>Flavisphingopyxis</taxon>
    </lineage>
</organism>
<evidence type="ECO:0000313" key="2">
    <source>
        <dbReference type="EMBL" id="TXC73378.1"/>
    </source>
</evidence>
<comment type="caution">
    <text evidence="2">The sequence shown here is derived from an EMBL/GenBank/DDBJ whole genome shotgun (WGS) entry which is preliminary data.</text>
</comment>
<feature type="chain" id="PRO_5022842311" evidence="1">
    <location>
        <begin position="21"/>
        <end position="212"/>
    </location>
</feature>
<gene>
    <name evidence="2" type="ORF">FSZ31_01040</name>
</gene>
<reference evidence="2 3" key="1">
    <citation type="submission" date="2019-08" db="EMBL/GenBank/DDBJ databases">
        <title>Sphingorhabdus soil sp. nov., isolated from arctic soil.</title>
        <authorList>
            <person name="Liu Y."/>
        </authorList>
    </citation>
    <scope>NUCLEOTIDE SEQUENCE [LARGE SCALE GENOMIC DNA]</scope>
    <source>
        <strain evidence="2 3">D-2Q-5-6</strain>
    </source>
</reference>
<evidence type="ECO:0000256" key="1">
    <source>
        <dbReference type="SAM" id="SignalP"/>
    </source>
</evidence>
<keyword evidence="1" id="KW-0732">Signal</keyword>
<keyword evidence="3" id="KW-1185">Reference proteome</keyword>
<feature type="signal peptide" evidence="1">
    <location>
        <begin position="1"/>
        <end position="20"/>
    </location>
</feature>
<proteinExistence type="predicted"/>
<evidence type="ECO:0000313" key="3">
    <source>
        <dbReference type="Proteomes" id="UP000321129"/>
    </source>
</evidence>
<dbReference type="AlphaFoldDB" id="A0A5C6UR66"/>
<protein>
    <submittedName>
        <fullName evidence="2">Uncharacterized protein</fullName>
    </submittedName>
</protein>
<accession>A0A5C6UR66</accession>
<name>A0A5C6UR66_9SPHN</name>
<dbReference type="Proteomes" id="UP000321129">
    <property type="component" value="Unassembled WGS sequence"/>
</dbReference>
<dbReference type="EMBL" id="VOPY01000001">
    <property type="protein sequence ID" value="TXC73378.1"/>
    <property type="molecule type" value="Genomic_DNA"/>
</dbReference>